<accession>A0AAP4BAT2</accession>
<protein>
    <submittedName>
        <fullName evidence="2">DUF1858 domain-containing protein</fullName>
    </submittedName>
</protein>
<feature type="domain" description="DUF1858" evidence="1">
    <location>
        <begin position="5"/>
        <end position="57"/>
    </location>
</feature>
<reference evidence="2 3" key="1">
    <citation type="submission" date="2023-05" db="EMBL/GenBank/DDBJ databases">
        <title>[ruminococcus] sp. nov., isolated from a pig farm feces dump.</title>
        <authorList>
            <person name="Chang Y.-H."/>
        </authorList>
    </citation>
    <scope>NUCLEOTIDE SEQUENCE [LARGE SCALE GENOMIC DNA]</scope>
    <source>
        <strain evidence="2 3">YH-rum2234</strain>
    </source>
</reference>
<gene>
    <name evidence="2" type="ORF">QJ036_03070</name>
</gene>
<dbReference type="InterPro" id="IPR023883">
    <property type="entry name" value="CHP03980_redox-disulphide"/>
</dbReference>
<evidence type="ECO:0000313" key="3">
    <source>
        <dbReference type="Proteomes" id="UP001300383"/>
    </source>
</evidence>
<evidence type="ECO:0000313" key="2">
    <source>
        <dbReference type="EMBL" id="MDI9241458.1"/>
    </source>
</evidence>
<proteinExistence type="predicted"/>
<sequence length="69" mass="7122">MAQVTKDTLIGEAIRMDQGIIPILMGAGMHCIGCPSAQGESLAEAAMVHGIDPDALVNAVNEYLAAKAQ</sequence>
<name>A0AAP4BAT2_9FIRM</name>
<keyword evidence="3" id="KW-1185">Reference proteome</keyword>
<dbReference type="Pfam" id="PF08984">
    <property type="entry name" value="DUF1858"/>
    <property type="match status" value="1"/>
</dbReference>
<dbReference type="InterPro" id="IPR015077">
    <property type="entry name" value="DUF1858"/>
</dbReference>
<dbReference type="InterPro" id="IPR038062">
    <property type="entry name" value="ScdA-like_N_sf"/>
</dbReference>
<dbReference type="PANTHER" id="PTHR39341:SF1">
    <property type="entry name" value="DUF1858 DOMAIN-CONTAINING PROTEIN"/>
    <property type="match status" value="1"/>
</dbReference>
<dbReference type="Gene3D" id="1.10.3910.10">
    <property type="entry name" value="SP0561-like"/>
    <property type="match status" value="1"/>
</dbReference>
<organism evidence="2 3">
    <name type="scientific">Fusibacillus kribbianus</name>
    <dbReference type="NCBI Taxonomy" id="3044208"/>
    <lineage>
        <taxon>Bacteria</taxon>
        <taxon>Bacillati</taxon>
        <taxon>Bacillota</taxon>
        <taxon>Clostridia</taxon>
        <taxon>Lachnospirales</taxon>
        <taxon>Lachnospiraceae</taxon>
        <taxon>Fusibacillus</taxon>
    </lineage>
</organism>
<dbReference type="Proteomes" id="UP001300383">
    <property type="component" value="Unassembled WGS sequence"/>
</dbReference>
<comment type="caution">
    <text evidence="2">The sequence shown here is derived from an EMBL/GenBank/DDBJ whole genome shotgun (WGS) entry which is preliminary data.</text>
</comment>
<dbReference type="NCBIfam" id="TIGR03980">
    <property type="entry name" value="prismane_assoc"/>
    <property type="match status" value="1"/>
</dbReference>
<dbReference type="AlphaFoldDB" id="A0AAP4BAT2"/>
<dbReference type="EMBL" id="JASGBQ010000003">
    <property type="protein sequence ID" value="MDI9241458.1"/>
    <property type="molecule type" value="Genomic_DNA"/>
</dbReference>
<dbReference type="RefSeq" id="WP_283229969.1">
    <property type="nucleotide sequence ID" value="NZ_JASGBQ010000003.1"/>
</dbReference>
<dbReference type="PANTHER" id="PTHR39341">
    <property type="entry name" value="BSL7085 PROTEIN"/>
    <property type="match status" value="1"/>
</dbReference>
<dbReference type="SUPFAM" id="SSF140683">
    <property type="entry name" value="SP0561-like"/>
    <property type="match status" value="1"/>
</dbReference>
<evidence type="ECO:0000259" key="1">
    <source>
        <dbReference type="Pfam" id="PF08984"/>
    </source>
</evidence>